<proteinExistence type="predicted"/>
<name>A0A3M0LCC7_HIRRU</name>
<dbReference type="AlphaFoldDB" id="A0A3M0LCC7"/>
<evidence type="ECO:0000256" key="1">
    <source>
        <dbReference type="SAM" id="MobiDB-lite"/>
    </source>
</evidence>
<feature type="region of interest" description="Disordered" evidence="1">
    <location>
        <begin position="190"/>
        <end position="216"/>
    </location>
</feature>
<protein>
    <submittedName>
        <fullName evidence="2">Uncharacterized protein</fullName>
    </submittedName>
</protein>
<sequence>MSSQTLDHWRSVGTRAGIKEKLKNVITNSGSLEECGNKSWDKRETQKSQTLDYWRSMETRAGIKEKRENPKLWIPAGAWKKEQKELGSKTNSKMSSQTLDSCRNVETRAGIKEKLKNVLTDSGSLEECRNKSWDQRETQKCPHKLDSYGSMGTRSGFLQEHGKKSWDQRETQKCLQRLWITTGTWKQELGSRRNGKIPNSGFLQEHRKKSQKSWDQRQTQKCLHRLWFLEERGNKIRIPAGA</sequence>
<evidence type="ECO:0000313" key="2">
    <source>
        <dbReference type="EMBL" id="RMC22676.1"/>
    </source>
</evidence>
<dbReference type="EMBL" id="QRBI01000047">
    <property type="protein sequence ID" value="RMC22676.1"/>
    <property type="molecule type" value="Genomic_DNA"/>
</dbReference>
<reference evidence="2 3" key="1">
    <citation type="submission" date="2018-07" db="EMBL/GenBank/DDBJ databases">
        <title>A high quality draft genome assembly of the barn swallow (H. rustica rustica).</title>
        <authorList>
            <person name="Formenti G."/>
            <person name="Chiara M."/>
            <person name="Poveda L."/>
            <person name="Francoijs K.-J."/>
            <person name="Bonisoli-Alquati A."/>
            <person name="Canova L."/>
            <person name="Gianfranceschi L."/>
            <person name="Horner D.S."/>
            <person name="Saino N."/>
        </authorList>
    </citation>
    <scope>NUCLEOTIDE SEQUENCE [LARGE SCALE GENOMIC DNA]</scope>
    <source>
        <strain evidence="2">Chelidonia</strain>
        <tissue evidence="2">Blood</tissue>
    </source>
</reference>
<dbReference type="Proteomes" id="UP000269221">
    <property type="component" value="Unassembled WGS sequence"/>
</dbReference>
<gene>
    <name evidence="2" type="ORF">DUI87_00318</name>
</gene>
<keyword evidence="3" id="KW-1185">Reference proteome</keyword>
<evidence type="ECO:0000313" key="3">
    <source>
        <dbReference type="Proteomes" id="UP000269221"/>
    </source>
</evidence>
<accession>A0A3M0LCC7</accession>
<organism evidence="2 3">
    <name type="scientific">Hirundo rustica rustica</name>
    <dbReference type="NCBI Taxonomy" id="333673"/>
    <lineage>
        <taxon>Eukaryota</taxon>
        <taxon>Metazoa</taxon>
        <taxon>Chordata</taxon>
        <taxon>Craniata</taxon>
        <taxon>Vertebrata</taxon>
        <taxon>Euteleostomi</taxon>
        <taxon>Archelosauria</taxon>
        <taxon>Archosauria</taxon>
        <taxon>Dinosauria</taxon>
        <taxon>Saurischia</taxon>
        <taxon>Theropoda</taxon>
        <taxon>Coelurosauria</taxon>
        <taxon>Aves</taxon>
        <taxon>Neognathae</taxon>
        <taxon>Neoaves</taxon>
        <taxon>Telluraves</taxon>
        <taxon>Australaves</taxon>
        <taxon>Passeriformes</taxon>
        <taxon>Sylvioidea</taxon>
        <taxon>Hirundinidae</taxon>
        <taxon>Hirundo</taxon>
    </lineage>
</organism>
<comment type="caution">
    <text evidence="2">The sequence shown here is derived from an EMBL/GenBank/DDBJ whole genome shotgun (WGS) entry which is preliminary data.</text>
</comment>